<keyword evidence="5" id="KW-1185">Reference proteome</keyword>
<dbReference type="EMBL" id="CP089291">
    <property type="protein sequence ID" value="UOF91694.1"/>
    <property type="molecule type" value="Genomic_DNA"/>
</dbReference>
<dbReference type="InterPro" id="IPR051083">
    <property type="entry name" value="GrpII_Intron_Splice-Mob/Def"/>
</dbReference>
<reference evidence="3" key="1">
    <citation type="submission" date="2021-12" db="EMBL/GenBank/DDBJ databases">
        <title>Alicyclobacillaceae gen. nov., sp. nov., isolated from chalcocite enrichment system.</title>
        <authorList>
            <person name="Jiang Z."/>
        </authorList>
    </citation>
    <scope>NUCLEOTIDE SEQUENCE</scope>
    <source>
        <strain evidence="3">MYW30-H2</strain>
    </source>
</reference>
<evidence type="ECO:0000313" key="2">
    <source>
        <dbReference type="EMBL" id="UOF91219.1"/>
    </source>
</evidence>
<evidence type="ECO:0000313" key="5">
    <source>
        <dbReference type="Proteomes" id="UP000830167"/>
    </source>
</evidence>
<dbReference type="SMART" id="SM00507">
    <property type="entry name" value="HNHc"/>
    <property type="match status" value="1"/>
</dbReference>
<dbReference type="PROSITE" id="PS50878">
    <property type="entry name" value="RT_POL"/>
    <property type="match status" value="1"/>
</dbReference>
<organism evidence="3 5">
    <name type="scientific">Fodinisporobacter ferrooxydans</name>
    <dbReference type="NCBI Taxonomy" id="2901836"/>
    <lineage>
        <taxon>Bacteria</taxon>
        <taxon>Bacillati</taxon>
        <taxon>Bacillota</taxon>
        <taxon>Bacilli</taxon>
        <taxon>Bacillales</taxon>
        <taxon>Alicyclobacillaceae</taxon>
        <taxon>Fodinisporobacter</taxon>
    </lineage>
</organism>
<keyword evidence="3" id="KW-0378">Hydrolase</keyword>
<dbReference type="PANTHER" id="PTHR34047:SF8">
    <property type="entry name" value="PROTEIN YKFC"/>
    <property type="match status" value="1"/>
</dbReference>
<dbReference type="CDD" id="cd00085">
    <property type="entry name" value="HNHc"/>
    <property type="match status" value="1"/>
</dbReference>
<dbReference type="GO" id="GO:0004519">
    <property type="term" value="F:endonuclease activity"/>
    <property type="evidence" value="ECO:0007669"/>
    <property type="project" value="UniProtKB-KW"/>
</dbReference>
<feature type="domain" description="Reverse transcriptase" evidence="1">
    <location>
        <begin position="1"/>
        <end position="225"/>
    </location>
</feature>
<keyword evidence="3" id="KW-0255">Endonuclease</keyword>
<dbReference type="InterPro" id="IPR043502">
    <property type="entry name" value="DNA/RNA_pol_sf"/>
</dbReference>
<proteinExistence type="predicted"/>
<evidence type="ECO:0000259" key="1">
    <source>
        <dbReference type="PROSITE" id="PS50878"/>
    </source>
</evidence>
<evidence type="ECO:0000313" key="4">
    <source>
        <dbReference type="EMBL" id="UOF92254.1"/>
    </source>
</evidence>
<dbReference type="EMBL" id="CP089291">
    <property type="protein sequence ID" value="UOF92254.1"/>
    <property type="molecule type" value="Genomic_DNA"/>
</dbReference>
<dbReference type="CDD" id="cd01651">
    <property type="entry name" value="RT_G2_intron"/>
    <property type="match status" value="1"/>
</dbReference>
<dbReference type="Pfam" id="PF01844">
    <property type="entry name" value="HNH"/>
    <property type="match status" value="1"/>
</dbReference>
<name>A0ABY4CN29_9BACL</name>
<dbReference type="Gene3D" id="1.10.30.50">
    <property type="match status" value="1"/>
</dbReference>
<dbReference type="InterPro" id="IPR002711">
    <property type="entry name" value="HNH"/>
</dbReference>
<sequence length="505" mass="58983">MPAIIDRIVQECVRIILEPIMEAQFFKHSYGFRPMRDAHMALERTTRILYVTGYPWIVEGDISKFFDCVNHNKLCKQLYGMGIRDQRVLMIIKAMLKTGIMDEIQINPLGTVQGGIISPLLANVYLHSFDQWVTREWENKKTKQTYATPSTQQEALKKRSRLKPAYLVRYADDWILATDTKRNAEKWKQRISNYLRSNLKLALSVEKTVITNVREKPIHFLGCECKMIKGKSRTGYVTRTMPDRTRLKSKARELHQKLNTLKRCKNKEALIHEINVVNATIRGIIQYYQCTTWVNIILSKYAYNLKWKAKRVLDKYGGIWLPANEVNNLASVHADYTMGIPAVTYKHANIGITSLAFCKWKKTQLKNPEESPFTIEGRKLYRERTGKTPLRARADELLSLHFSKIISKGATDKRYNFEYFLNRAYAYNRDKGKCRVCDEELQPFNLHIHHIDPHLPQASVNRVNNLAAVHEHCHRQIHSQEDYASLGKKIWKKILSFREKLNRLM</sequence>
<protein>
    <submittedName>
        <fullName evidence="3">HNH endonuclease</fullName>
    </submittedName>
</protein>
<accession>A0ABY4CN29</accession>
<dbReference type="SUPFAM" id="SSF56672">
    <property type="entry name" value="DNA/RNA polymerases"/>
    <property type="match status" value="1"/>
</dbReference>
<dbReference type="PANTHER" id="PTHR34047">
    <property type="entry name" value="NUCLEAR INTRON MATURASE 1, MITOCHONDRIAL-RELATED"/>
    <property type="match status" value="1"/>
</dbReference>
<dbReference type="InterPro" id="IPR000477">
    <property type="entry name" value="RT_dom"/>
</dbReference>
<gene>
    <name evidence="2" type="ORF">LSG31_02885</name>
    <name evidence="3" type="ORF">LSG31_05450</name>
    <name evidence="4" type="ORF">LSG31_08860</name>
</gene>
<dbReference type="RefSeq" id="WP_347437909.1">
    <property type="nucleotide sequence ID" value="NZ_CP089291.1"/>
</dbReference>
<dbReference type="EMBL" id="CP089291">
    <property type="protein sequence ID" value="UOF91219.1"/>
    <property type="molecule type" value="Genomic_DNA"/>
</dbReference>
<dbReference type="InterPro" id="IPR003615">
    <property type="entry name" value="HNH_nuc"/>
</dbReference>
<dbReference type="Pfam" id="PF00078">
    <property type="entry name" value="RVT_1"/>
    <property type="match status" value="1"/>
</dbReference>
<evidence type="ECO:0000313" key="3">
    <source>
        <dbReference type="EMBL" id="UOF91694.1"/>
    </source>
</evidence>
<dbReference type="Proteomes" id="UP000830167">
    <property type="component" value="Chromosome"/>
</dbReference>
<keyword evidence="3" id="KW-0540">Nuclease</keyword>